<gene>
    <name evidence="3" type="ORF">CVT24_010755</name>
</gene>
<accession>A0A409YMA2</accession>
<dbReference type="InParanoid" id="A0A409YMA2"/>
<evidence type="ECO:0000256" key="1">
    <source>
        <dbReference type="SAM" id="MobiDB-lite"/>
    </source>
</evidence>
<feature type="compositionally biased region" description="Low complexity" evidence="1">
    <location>
        <begin position="179"/>
        <end position="195"/>
    </location>
</feature>
<dbReference type="InterPro" id="IPR045340">
    <property type="entry name" value="DUF6533"/>
</dbReference>
<name>A0A409YMA2_9AGAR</name>
<protein>
    <recommendedName>
        <fullName evidence="2">DUF6533 domain-containing protein</fullName>
    </recommendedName>
</protein>
<evidence type="ECO:0000313" key="4">
    <source>
        <dbReference type="Proteomes" id="UP000284842"/>
    </source>
</evidence>
<dbReference type="Pfam" id="PF20151">
    <property type="entry name" value="DUF6533"/>
    <property type="match status" value="1"/>
</dbReference>
<evidence type="ECO:0000259" key="2">
    <source>
        <dbReference type="Pfam" id="PF20151"/>
    </source>
</evidence>
<reference evidence="3 4" key="1">
    <citation type="journal article" date="2018" name="Evol. Lett.">
        <title>Horizontal gene cluster transfer increased hallucinogenic mushroom diversity.</title>
        <authorList>
            <person name="Reynolds H.T."/>
            <person name="Vijayakumar V."/>
            <person name="Gluck-Thaler E."/>
            <person name="Korotkin H.B."/>
            <person name="Matheny P.B."/>
            <person name="Slot J.C."/>
        </authorList>
    </citation>
    <scope>NUCLEOTIDE SEQUENCE [LARGE SCALE GENOMIC DNA]</scope>
    <source>
        <strain evidence="3 4">2629</strain>
    </source>
</reference>
<organism evidence="3 4">
    <name type="scientific">Panaeolus cyanescens</name>
    <dbReference type="NCBI Taxonomy" id="181874"/>
    <lineage>
        <taxon>Eukaryota</taxon>
        <taxon>Fungi</taxon>
        <taxon>Dikarya</taxon>
        <taxon>Basidiomycota</taxon>
        <taxon>Agaricomycotina</taxon>
        <taxon>Agaricomycetes</taxon>
        <taxon>Agaricomycetidae</taxon>
        <taxon>Agaricales</taxon>
        <taxon>Agaricineae</taxon>
        <taxon>Galeropsidaceae</taxon>
        <taxon>Panaeolus</taxon>
    </lineage>
</organism>
<dbReference type="AlphaFoldDB" id="A0A409YMA2"/>
<feature type="domain" description="DUF6533" evidence="2">
    <location>
        <begin position="26"/>
        <end position="55"/>
    </location>
</feature>
<dbReference type="EMBL" id="NHTK01000981">
    <property type="protein sequence ID" value="PPR04207.1"/>
    <property type="molecule type" value="Genomic_DNA"/>
</dbReference>
<proteinExistence type="predicted"/>
<feature type="compositionally biased region" description="Polar residues" evidence="1">
    <location>
        <begin position="107"/>
        <end position="132"/>
    </location>
</feature>
<feature type="region of interest" description="Disordered" evidence="1">
    <location>
        <begin position="92"/>
        <end position="132"/>
    </location>
</feature>
<dbReference type="Proteomes" id="UP000284842">
    <property type="component" value="Unassembled WGS sequence"/>
</dbReference>
<feature type="compositionally biased region" description="Polar residues" evidence="1">
    <location>
        <begin position="198"/>
        <end position="207"/>
    </location>
</feature>
<comment type="caution">
    <text evidence="3">The sequence shown here is derived from an EMBL/GenBank/DDBJ whole genome shotgun (WGS) entry which is preliminary data.</text>
</comment>
<keyword evidence="4" id="KW-1185">Reference proteome</keyword>
<feature type="region of interest" description="Disordered" evidence="1">
    <location>
        <begin position="179"/>
        <end position="209"/>
    </location>
</feature>
<evidence type="ECO:0000313" key="3">
    <source>
        <dbReference type="EMBL" id="PPR04207.1"/>
    </source>
</evidence>
<sequence length="228" mass="24838">MANHLSHLPNRDPAINTQMSMDAQKYSTLAALIVILLDHGDTLPREIRLVWRWPITLHVIAACRMLLHHLDPSSQEVINQVIEARSRDDALSAHISSAHGSERSKQSRNLMQEVSRQAPSVGPGSSTQSGVDISSADSLAIQVVPRSVSPMSTGEGPSESESGLDSDAVEFTVEGLDSASSITSISRNQSSSIEIGSEHTTSSINSAEQREFWNDILEDRSSMHSHRH</sequence>
<dbReference type="OrthoDB" id="10662761at2759"/>